<dbReference type="OrthoDB" id="9810361at2"/>
<evidence type="ECO:0000313" key="1">
    <source>
        <dbReference type="EMBL" id="RXJ59965.1"/>
    </source>
</evidence>
<sequence length="126" mass="14845">MSLLTHKEFPYSFDANECAKCQGNCCIGESGYIWINKDELQNLAKLLNISIEELGRHYLKKVGYKYSIVEKKIAQDNYACIFFDLEKRQCSVYEARPSQCRTFPFWDYFKKNEQEVYEECPAVKPL</sequence>
<dbReference type="Proteomes" id="UP000290657">
    <property type="component" value="Unassembled WGS sequence"/>
</dbReference>
<name>A0A4Q0XT05_9BACT</name>
<protein>
    <submittedName>
        <fullName evidence="1">Zinc/iron-chelating domain-containing protein</fullName>
    </submittedName>
</protein>
<gene>
    <name evidence="1" type="ORF">CRV04_02815</name>
</gene>
<dbReference type="InterPro" id="IPR005358">
    <property type="entry name" value="Puta_zinc/iron-chelating_dom"/>
</dbReference>
<dbReference type="PANTHER" id="PTHR35866">
    <property type="entry name" value="PUTATIVE-RELATED"/>
    <property type="match status" value="1"/>
</dbReference>
<comment type="caution">
    <text evidence="1">The sequence shown here is derived from an EMBL/GenBank/DDBJ whole genome shotgun (WGS) entry which is preliminary data.</text>
</comment>
<reference evidence="1 2" key="1">
    <citation type="submission" date="2017-10" db="EMBL/GenBank/DDBJ databases">
        <title>Genomics of the genus Arcobacter.</title>
        <authorList>
            <person name="Perez-Cataluna A."/>
            <person name="Figueras M.J."/>
        </authorList>
    </citation>
    <scope>NUCLEOTIDE SEQUENCE [LARGE SCALE GENOMIC DNA]</scope>
    <source>
        <strain evidence="1 2">CECT 8987</strain>
    </source>
</reference>
<dbReference type="AlphaFoldDB" id="A0A4Q0XT05"/>
<dbReference type="PANTHER" id="PTHR35866:SF1">
    <property type="entry name" value="YKGJ FAMILY CYSTEINE CLUSTER PROTEIN"/>
    <property type="match status" value="1"/>
</dbReference>
<accession>A0A4Q0XT05</accession>
<dbReference type="Pfam" id="PF03692">
    <property type="entry name" value="CxxCxxCC"/>
    <property type="match status" value="1"/>
</dbReference>
<keyword evidence="2" id="KW-1185">Reference proteome</keyword>
<evidence type="ECO:0000313" key="2">
    <source>
        <dbReference type="Proteomes" id="UP000290657"/>
    </source>
</evidence>
<proteinExistence type="predicted"/>
<dbReference type="EMBL" id="PDKN01000002">
    <property type="protein sequence ID" value="RXJ59965.1"/>
    <property type="molecule type" value="Genomic_DNA"/>
</dbReference>
<organism evidence="1 2">
    <name type="scientific">Candidatus Marinarcus aquaticus</name>
    <dbReference type="NCBI Taxonomy" id="2044504"/>
    <lineage>
        <taxon>Bacteria</taxon>
        <taxon>Pseudomonadati</taxon>
        <taxon>Campylobacterota</taxon>
        <taxon>Epsilonproteobacteria</taxon>
        <taxon>Campylobacterales</taxon>
        <taxon>Arcobacteraceae</taxon>
        <taxon>Candidatus Marinarcus</taxon>
    </lineage>
</organism>
<dbReference type="RefSeq" id="WP_128995183.1">
    <property type="nucleotide sequence ID" value="NZ_PDKN01000002.1"/>
</dbReference>